<dbReference type="EMBL" id="CM042050">
    <property type="protein sequence ID" value="KAI3736400.1"/>
    <property type="molecule type" value="Genomic_DNA"/>
</dbReference>
<organism evidence="1 2">
    <name type="scientific">Arctium lappa</name>
    <name type="common">Greater burdock</name>
    <name type="synonym">Lappa major</name>
    <dbReference type="NCBI Taxonomy" id="4217"/>
    <lineage>
        <taxon>Eukaryota</taxon>
        <taxon>Viridiplantae</taxon>
        <taxon>Streptophyta</taxon>
        <taxon>Embryophyta</taxon>
        <taxon>Tracheophyta</taxon>
        <taxon>Spermatophyta</taxon>
        <taxon>Magnoliopsida</taxon>
        <taxon>eudicotyledons</taxon>
        <taxon>Gunneridae</taxon>
        <taxon>Pentapetalae</taxon>
        <taxon>asterids</taxon>
        <taxon>campanulids</taxon>
        <taxon>Asterales</taxon>
        <taxon>Asteraceae</taxon>
        <taxon>Carduoideae</taxon>
        <taxon>Cardueae</taxon>
        <taxon>Arctiinae</taxon>
        <taxon>Arctium</taxon>
    </lineage>
</organism>
<gene>
    <name evidence="1" type="ORF">L6452_15939</name>
</gene>
<reference evidence="2" key="1">
    <citation type="journal article" date="2022" name="Mol. Ecol. Resour.">
        <title>The genomes of chicory, endive, great burdock and yacon provide insights into Asteraceae palaeo-polyploidization history and plant inulin production.</title>
        <authorList>
            <person name="Fan W."/>
            <person name="Wang S."/>
            <person name="Wang H."/>
            <person name="Wang A."/>
            <person name="Jiang F."/>
            <person name="Liu H."/>
            <person name="Zhao H."/>
            <person name="Xu D."/>
            <person name="Zhang Y."/>
        </authorList>
    </citation>
    <scope>NUCLEOTIDE SEQUENCE [LARGE SCALE GENOMIC DNA]</scope>
    <source>
        <strain evidence="2">cv. Niubang</strain>
    </source>
</reference>
<name>A0ACB9CQ94_ARCLA</name>
<comment type="caution">
    <text evidence="1">The sequence shown here is derived from an EMBL/GenBank/DDBJ whole genome shotgun (WGS) entry which is preliminary data.</text>
</comment>
<sequence>MTPPDIPARCPYDFFTSVTPSQLTLMDHSEELHPESPAHLKTTSQALLQAAEVLAPTIPVALADSTLLAITCKVSGHKTWGTIARALSPGHYRPECTDARFFPFSAQTTHDTIKLKRQEITGVTVSSGGRSPKRSRGEGSSRQSAIPPPTLDTLGIEFVSSEHRDRFATLSSRPHSTTKFADQSAFTTLGVADGVRRLFRHVGCEGLLSVYAPSYRRVTLEVLSTFFCCFETRLMKFRALNASHFISFDDVSEIFGCLPGNEGIVIDPKSGFGSLFSNERFWSQISDQSVYSARLAKGSSILHPCLRLAHRVLSSTLFCRVDSGTVSHHELFFLWSMVNNYPRISFDGGSWIAHKLAKLSESTSGEICCGGLITLILTNSPLSIDIPNSISSLEGITSLSIAALQRMQMIRHVRGQGYSCLVGPDHTHHTYLPCPTRTQVTSDTDWHFPMPQSEADDQESPSLQSQIDTLSARLEVVATDAHETRLLVGDIHKYFADAGHFPHREF</sequence>
<accession>A0ACB9CQ94</accession>
<protein>
    <submittedName>
        <fullName evidence="1">Uncharacterized protein</fullName>
    </submittedName>
</protein>
<evidence type="ECO:0000313" key="2">
    <source>
        <dbReference type="Proteomes" id="UP001055879"/>
    </source>
</evidence>
<keyword evidence="2" id="KW-1185">Reference proteome</keyword>
<proteinExistence type="predicted"/>
<evidence type="ECO:0000313" key="1">
    <source>
        <dbReference type="EMBL" id="KAI3736400.1"/>
    </source>
</evidence>
<dbReference type="Proteomes" id="UP001055879">
    <property type="component" value="Linkage Group LG04"/>
</dbReference>
<reference evidence="1 2" key="2">
    <citation type="journal article" date="2022" name="Mol. Ecol. Resour.">
        <title>The genomes of chicory, endive, great burdock and yacon provide insights into Asteraceae paleo-polyploidization history and plant inulin production.</title>
        <authorList>
            <person name="Fan W."/>
            <person name="Wang S."/>
            <person name="Wang H."/>
            <person name="Wang A."/>
            <person name="Jiang F."/>
            <person name="Liu H."/>
            <person name="Zhao H."/>
            <person name="Xu D."/>
            <person name="Zhang Y."/>
        </authorList>
    </citation>
    <scope>NUCLEOTIDE SEQUENCE [LARGE SCALE GENOMIC DNA]</scope>
    <source>
        <strain evidence="2">cv. Niubang</strain>
    </source>
</reference>